<dbReference type="RefSeq" id="WP_230561781.1">
    <property type="nucleotide sequence ID" value="NZ_JAJITC010000006.1"/>
</dbReference>
<feature type="domain" description="PPM-type phosphatase" evidence="1">
    <location>
        <begin position="19"/>
        <end position="272"/>
    </location>
</feature>
<dbReference type="InterPro" id="IPR036457">
    <property type="entry name" value="PPM-type-like_dom_sf"/>
</dbReference>
<evidence type="ECO:0000313" key="2">
    <source>
        <dbReference type="EMBL" id="MCC8402932.1"/>
    </source>
</evidence>
<dbReference type="SMART" id="SM00332">
    <property type="entry name" value="PP2Cc"/>
    <property type="match status" value="1"/>
</dbReference>
<evidence type="ECO:0000259" key="1">
    <source>
        <dbReference type="PROSITE" id="PS51746"/>
    </source>
</evidence>
<name>A0ABS8KE17_9BURK</name>
<dbReference type="InterPro" id="IPR015655">
    <property type="entry name" value="PP2C"/>
</dbReference>
<dbReference type="Proteomes" id="UP001430614">
    <property type="component" value="Unassembled WGS sequence"/>
</dbReference>
<gene>
    <name evidence="2" type="ORF">LJ655_13730</name>
</gene>
<dbReference type="CDD" id="cd00143">
    <property type="entry name" value="PP2Cc"/>
    <property type="match status" value="1"/>
</dbReference>
<accession>A0ABS8KE17</accession>
<dbReference type="PANTHER" id="PTHR47992">
    <property type="entry name" value="PROTEIN PHOSPHATASE"/>
    <property type="match status" value="1"/>
</dbReference>
<protein>
    <submittedName>
        <fullName evidence="2">Protein phosphatase 2C domain-containing protein</fullName>
    </submittedName>
</protein>
<evidence type="ECO:0000313" key="3">
    <source>
        <dbReference type="Proteomes" id="UP001430614"/>
    </source>
</evidence>
<sequence>MTSDMLTRCAPVRLAKCSAFGLTDAGRVRRENQDRFLIDPASNLIAVADGMGGHAFGARASATALDCIAARLSADAIPRAHAGATVTDDPDATVYDATACAMRAAADALDHANAILHAINVRERLAPRSMGTTLTGIWQPSGSGRLISFHVGDSRLYRYRDGALSQLSRDHTLYQQALEHGVIEHLPPRNALLQALGPMPSIAPAIEAHAWLPADRYLLCSDGLHAEVSHCEIEAVLGAMTPHGIGDACRDLVALALDAGGKDNITAVIACFLDVPRCSD</sequence>
<comment type="caution">
    <text evidence="2">The sequence shown here is derived from an EMBL/GenBank/DDBJ whole genome shotgun (WGS) entry which is preliminary data.</text>
</comment>
<dbReference type="InterPro" id="IPR001932">
    <property type="entry name" value="PPM-type_phosphatase-like_dom"/>
</dbReference>
<keyword evidence="3" id="KW-1185">Reference proteome</keyword>
<dbReference type="SUPFAM" id="SSF81606">
    <property type="entry name" value="PP2C-like"/>
    <property type="match status" value="1"/>
</dbReference>
<reference evidence="2 3" key="1">
    <citation type="submission" date="2021-11" db="EMBL/GenBank/DDBJ databases">
        <authorList>
            <person name="Oh E.-T."/>
            <person name="Kim S.-B."/>
        </authorList>
    </citation>
    <scope>NUCLEOTIDE SEQUENCE [LARGE SCALE GENOMIC DNA]</scope>
    <source>
        <strain evidence="2 3">MMS20-SJTN17</strain>
    </source>
</reference>
<proteinExistence type="predicted"/>
<dbReference type="Gene3D" id="3.60.40.10">
    <property type="entry name" value="PPM-type phosphatase domain"/>
    <property type="match status" value="1"/>
</dbReference>
<dbReference type="EMBL" id="JAJITC010000006">
    <property type="protein sequence ID" value="MCC8402932.1"/>
    <property type="molecule type" value="Genomic_DNA"/>
</dbReference>
<organism evidence="2 3">
    <name type="scientific">Paraburkholderia translucens</name>
    <dbReference type="NCBI Taxonomy" id="2886945"/>
    <lineage>
        <taxon>Bacteria</taxon>
        <taxon>Pseudomonadati</taxon>
        <taxon>Pseudomonadota</taxon>
        <taxon>Betaproteobacteria</taxon>
        <taxon>Burkholderiales</taxon>
        <taxon>Burkholderiaceae</taxon>
        <taxon>Paraburkholderia</taxon>
    </lineage>
</organism>
<dbReference type="Pfam" id="PF13672">
    <property type="entry name" value="PP2C_2"/>
    <property type="match status" value="1"/>
</dbReference>
<dbReference type="SMART" id="SM00331">
    <property type="entry name" value="PP2C_SIG"/>
    <property type="match status" value="1"/>
</dbReference>
<dbReference type="PROSITE" id="PS51746">
    <property type="entry name" value="PPM_2"/>
    <property type="match status" value="1"/>
</dbReference>